<dbReference type="Pfam" id="PF01661">
    <property type="entry name" value="Macro"/>
    <property type="match status" value="1"/>
</dbReference>
<reference evidence="12" key="2">
    <citation type="submission" date="2021-01" db="UniProtKB">
        <authorList>
            <consortium name="EnsemblMetazoa"/>
        </authorList>
    </citation>
    <scope>IDENTIFICATION</scope>
</reference>
<feature type="region of interest" description="Disordered" evidence="10">
    <location>
        <begin position="144"/>
        <end position="169"/>
    </location>
</feature>
<keyword evidence="7" id="KW-0238">DNA-binding</keyword>
<dbReference type="GO" id="GO:1901837">
    <property type="term" value="P:negative regulation of transcription of nucleolar large rRNA by RNA polymerase I"/>
    <property type="evidence" value="ECO:0000318"/>
    <property type="project" value="GO_Central"/>
</dbReference>
<dbReference type="GO" id="GO:0030527">
    <property type="term" value="F:structural constituent of chromatin"/>
    <property type="evidence" value="ECO:0000318"/>
    <property type="project" value="GO_Central"/>
</dbReference>
<keyword evidence="5" id="KW-0832">Ubl conjugation</keyword>
<dbReference type="CDD" id="cd00074">
    <property type="entry name" value="HFD_H2A"/>
    <property type="match status" value="1"/>
</dbReference>
<feature type="domain" description="Macro" evidence="11">
    <location>
        <begin position="192"/>
        <end position="374"/>
    </location>
</feature>
<dbReference type="CDD" id="cd02904">
    <property type="entry name" value="Macro_H2A-like"/>
    <property type="match status" value="1"/>
</dbReference>
<dbReference type="PROSITE" id="PS51154">
    <property type="entry name" value="MACRO"/>
    <property type="match status" value="1"/>
</dbReference>
<dbReference type="Proteomes" id="UP000007110">
    <property type="component" value="Unassembled WGS sequence"/>
</dbReference>
<accession>A0A7M7TGB9</accession>
<comment type="subcellular location">
    <subcellularLocation>
        <location evidence="2">Chromosome</location>
    </subcellularLocation>
    <subcellularLocation>
        <location evidence="1">Nucleus</location>
    </subcellularLocation>
</comment>
<keyword evidence="4" id="KW-1017">Isopeptide bond</keyword>
<dbReference type="PANTHER" id="PTHR23430">
    <property type="entry name" value="HISTONE H2A"/>
    <property type="match status" value="1"/>
</dbReference>
<dbReference type="GO" id="GO:0031507">
    <property type="term" value="P:heterochromatin formation"/>
    <property type="evidence" value="ECO:0000318"/>
    <property type="project" value="GO_Central"/>
</dbReference>
<dbReference type="Pfam" id="PF16211">
    <property type="entry name" value="Histone_H2A_C"/>
    <property type="match status" value="1"/>
</dbReference>
<dbReference type="SMART" id="SM00506">
    <property type="entry name" value="A1pp"/>
    <property type="match status" value="1"/>
</dbReference>
<dbReference type="Gene3D" id="3.40.220.10">
    <property type="entry name" value="Leucine Aminopeptidase, subunit E, domain 1"/>
    <property type="match status" value="1"/>
</dbReference>
<dbReference type="RefSeq" id="XP_781668.1">
    <property type="nucleotide sequence ID" value="XM_776575.5"/>
</dbReference>
<keyword evidence="8" id="KW-0539">Nucleus</keyword>
<keyword evidence="6" id="KW-0156">Chromatin regulator</keyword>
<evidence type="ECO:0000256" key="8">
    <source>
        <dbReference type="ARBA" id="ARBA00023242"/>
    </source>
</evidence>
<dbReference type="GO" id="GO:0046982">
    <property type="term" value="F:protein heterodimerization activity"/>
    <property type="evidence" value="ECO:0007669"/>
    <property type="project" value="InterPro"/>
</dbReference>
<dbReference type="InterPro" id="IPR002119">
    <property type="entry name" value="Histone_H2A"/>
</dbReference>
<dbReference type="GeneID" id="576250"/>
<feature type="compositionally biased region" description="Gly residues" evidence="10">
    <location>
        <begin position="1"/>
        <end position="13"/>
    </location>
</feature>
<proteinExistence type="predicted"/>
<dbReference type="GO" id="GO:0003677">
    <property type="term" value="F:DNA binding"/>
    <property type="evidence" value="ECO:0007669"/>
    <property type="project" value="UniProtKB-KW"/>
</dbReference>
<dbReference type="InterPro" id="IPR032454">
    <property type="entry name" value="Histone_H2A_C"/>
</dbReference>
<evidence type="ECO:0000256" key="1">
    <source>
        <dbReference type="ARBA" id="ARBA00004123"/>
    </source>
</evidence>
<dbReference type="InterPro" id="IPR035796">
    <property type="entry name" value="Macro_H2A"/>
</dbReference>
<evidence type="ECO:0000256" key="2">
    <source>
        <dbReference type="ARBA" id="ARBA00004286"/>
    </source>
</evidence>
<evidence type="ECO:0000313" key="12">
    <source>
        <dbReference type="EnsemblMetazoa" id="XP_781668"/>
    </source>
</evidence>
<dbReference type="SUPFAM" id="SSF52949">
    <property type="entry name" value="Macro domain-like"/>
    <property type="match status" value="1"/>
</dbReference>
<keyword evidence="13" id="KW-1185">Reference proteome</keyword>
<evidence type="ECO:0000259" key="11">
    <source>
        <dbReference type="PROSITE" id="PS51154"/>
    </source>
</evidence>
<keyword evidence="9" id="KW-0544">Nucleosome core</keyword>
<keyword evidence="3" id="KW-0158">Chromosome</keyword>
<feature type="region of interest" description="Disordered" evidence="10">
    <location>
        <begin position="1"/>
        <end position="29"/>
    </location>
</feature>
<evidence type="ECO:0000256" key="9">
    <source>
        <dbReference type="ARBA" id="ARBA00023269"/>
    </source>
</evidence>
<dbReference type="InterPro" id="IPR007125">
    <property type="entry name" value="H2A/H2B/H3"/>
</dbReference>
<dbReference type="OMA" id="GHHFPAK"/>
<dbReference type="GO" id="GO:0000122">
    <property type="term" value="P:negative regulation of transcription by RNA polymerase II"/>
    <property type="evidence" value="ECO:0000318"/>
    <property type="project" value="GO_Central"/>
</dbReference>
<organism evidence="12 13">
    <name type="scientific">Strongylocentrotus purpuratus</name>
    <name type="common">Purple sea urchin</name>
    <dbReference type="NCBI Taxonomy" id="7668"/>
    <lineage>
        <taxon>Eukaryota</taxon>
        <taxon>Metazoa</taxon>
        <taxon>Echinodermata</taxon>
        <taxon>Eleutherozoa</taxon>
        <taxon>Echinozoa</taxon>
        <taxon>Echinoidea</taxon>
        <taxon>Euechinoidea</taxon>
        <taxon>Echinacea</taxon>
        <taxon>Camarodonta</taxon>
        <taxon>Echinidea</taxon>
        <taxon>Strongylocentrotidae</taxon>
        <taxon>Strongylocentrotus</taxon>
    </lineage>
</organism>
<dbReference type="Pfam" id="PF00125">
    <property type="entry name" value="Histone"/>
    <property type="match status" value="1"/>
</dbReference>
<dbReference type="InterPro" id="IPR002589">
    <property type="entry name" value="Macro_dom"/>
</dbReference>
<dbReference type="AlphaFoldDB" id="A0A7M7TGB9"/>
<dbReference type="InterPro" id="IPR043472">
    <property type="entry name" value="Macro_dom-like"/>
</dbReference>
<evidence type="ECO:0000256" key="10">
    <source>
        <dbReference type="SAM" id="MobiDB-lite"/>
    </source>
</evidence>
<dbReference type="FunCoup" id="A0A7M7TGB9">
    <property type="interactions" value="1035"/>
</dbReference>
<dbReference type="SUPFAM" id="SSF47113">
    <property type="entry name" value="Histone-fold"/>
    <property type="match status" value="1"/>
</dbReference>
<dbReference type="InParanoid" id="A0A7M7TGB9"/>
<reference evidence="13" key="1">
    <citation type="submission" date="2015-02" db="EMBL/GenBank/DDBJ databases">
        <title>Genome sequencing for Strongylocentrotus purpuratus.</title>
        <authorList>
            <person name="Murali S."/>
            <person name="Liu Y."/>
            <person name="Vee V."/>
            <person name="English A."/>
            <person name="Wang M."/>
            <person name="Skinner E."/>
            <person name="Han Y."/>
            <person name="Muzny D.M."/>
            <person name="Worley K.C."/>
            <person name="Gibbs R.A."/>
        </authorList>
    </citation>
    <scope>NUCLEOTIDE SEQUENCE</scope>
</reference>
<dbReference type="FunFam" id="1.10.20.10:FF:000013">
    <property type="entry name" value="Core histone macro-H2A"/>
    <property type="match status" value="1"/>
</dbReference>
<dbReference type="GO" id="GO:0000786">
    <property type="term" value="C:nucleosome"/>
    <property type="evidence" value="ECO:0000318"/>
    <property type="project" value="GO_Central"/>
</dbReference>
<dbReference type="GO" id="GO:0005634">
    <property type="term" value="C:nucleus"/>
    <property type="evidence" value="ECO:0000318"/>
    <property type="project" value="GO_Central"/>
</dbReference>
<dbReference type="SMART" id="SM00414">
    <property type="entry name" value="H2A"/>
    <property type="match status" value="1"/>
</dbReference>
<evidence type="ECO:0000256" key="5">
    <source>
        <dbReference type="ARBA" id="ARBA00022843"/>
    </source>
</evidence>
<dbReference type="OrthoDB" id="9421954at2759"/>
<name>A0A7M7TGB9_STRPU</name>
<dbReference type="EnsemblMetazoa" id="XM_776575">
    <property type="protein sequence ID" value="XP_781668"/>
    <property type="gene ID" value="LOC576250"/>
</dbReference>
<dbReference type="KEGG" id="spu:576250"/>
<protein>
    <recommendedName>
        <fullName evidence="11">Macro domain-containing protein</fullName>
    </recommendedName>
</protein>
<dbReference type="InterPro" id="IPR009072">
    <property type="entry name" value="Histone-fold"/>
</dbReference>
<evidence type="ECO:0000313" key="13">
    <source>
        <dbReference type="Proteomes" id="UP000007110"/>
    </source>
</evidence>
<evidence type="ECO:0000256" key="7">
    <source>
        <dbReference type="ARBA" id="ARBA00023125"/>
    </source>
</evidence>
<evidence type="ECO:0000256" key="3">
    <source>
        <dbReference type="ARBA" id="ARBA00022454"/>
    </source>
</evidence>
<sequence>MSAKGGARGVHSGRGGKTRGKSTSRSAKAGVLFPVGRMDRYLRMSTHHYRIGSGAPVYLAAVIEYLTAEILELAGNAARDNKKARVTPRHILLAVANDEELHHLLKNVTIASGGVLPQIHPELLMKKRGSKAKSVFDFGQKTPAAVPVPKKPKTPAEKKQLPAVKKPVVKKAALTPKPNAAVSKGKTISGKSILGEKKLFLGQKLTVVKADLTEITADALVHPTNSTYAMAGEVGSALEKVGGRAFVEEVAKLRAAQSLDISGAAICPAHNLPAKYVIHVNSPSWGGANAVSNLEKCIKNCLALADEKNITSIAIPSVSSGRAGFPKQIAAETILRTISHYFVSVMASSLKQIYFVLFDQESVEVYVTELNRLEPDQ</sequence>
<evidence type="ECO:0000256" key="6">
    <source>
        <dbReference type="ARBA" id="ARBA00022853"/>
    </source>
</evidence>
<dbReference type="Gene3D" id="1.10.20.10">
    <property type="entry name" value="Histone, subunit A"/>
    <property type="match status" value="1"/>
</dbReference>
<dbReference type="FunFam" id="3.40.220.10:FF:000002">
    <property type="entry name" value="Core histone macro-H2A"/>
    <property type="match status" value="1"/>
</dbReference>
<dbReference type="PRINTS" id="PR00620">
    <property type="entry name" value="HISTONEH2A"/>
</dbReference>
<evidence type="ECO:0000256" key="4">
    <source>
        <dbReference type="ARBA" id="ARBA00022499"/>
    </source>
</evidence>